<dbReference type="InterPro" id="IPR002921">
    <property type="entry name" value="Fungal_lipase-type"/>
</dbReference>
<keyword evidence="4" id="KW-1185">Reference proteome</keyword>
<reference evidence="3" key="1">
    <citation type="submission" date="2020-09" db="EMBL/GenBank/DDBJ databases">
        <authorList>
            <person name="Kikuchi T."/>
        </authorList>
    </citation>
    <scope>NUCLEOTIDE SEQUENCE</scope>
    <source>
        <strain evidence="3">Ka4C1</strain>
    </source>
</reference>
<feature type="chain" id="PRO_5035385156" evidence="1">
    <location>
        <begin position="19"/>
        <end position="271"/>
    </location>
</feature>
<feature type="signal peptide" evidence="1">
    <location>
        <begin position="1"/>
        <end position="18"/>
    </location>
</feature>
<dbReference type="SUPFAM" id="SSF53474">
    <property type="entry name" value="alpha/beta-Hydrolases"/>
    <property type="match status" value="1"/>
</dbReference>
<dbReference type="CDD" id="cd00519">
    <property type="entry name" value="Lipase_3"/>
    <property type="match status" value="1"/>
</dbReference>
<dbReference type="GO" id="GO:0006629">
    <property type="term" value="P:lipid metabolic process"/>
    <property type="evidence" value="ECO:0007669"/>
    <property type="project" value="InterPro"/>
</dbReference>
<evidence type="ECO:0000313" key="3">
    <source>
        <dbReference type="EMBL" id="CAD5212158.1"/>
    </source>
</evidence>
<accession>A0A7I8XMD0</accession>
<dbReference type="Proteomes" id="UP000659654">
    <property type="component" value="Unassembled WGS sequence"/>
</dbReference>
<dbReference type="PANTHER" id="PTHR45908:SF11">
    <property type="entry name" value="FUNGAL LIPASE-LIKE DOMAIN-CONTAINING PROTEIN"/>
    <property type="match status" value="1"/>
</dbReference>
<comment type="caution">
    <text evidence="3">The sequence shown here is derived from an EMBL/GenBank/DDBJ whole genome shotgun (WGS) entry which is preliminary data.</text>
</comment>
<dbReference type="AlphaFoldDB" id="A0A7I8XMD0"/>
<dbReference type="Proteomes" id="UP000582659">
    <property type="component" value="Unassembled WGS sequence"/>
</dbReference>
<proteinExistence type="predicted"/>
<gene>
    <name evidence="3" type="ORF">BXYJ_LOCUS2780</name>
</gene>
<dbReference type="OrthoDB" id="5866690at2759"/>
<keyword evidence="1" id="KW-0732">Signal</keyword>
<dbReference type="InterPro" id="IPR029058">
    <property type="entry name" value="AB_hydrolase_fold"/>
</dbReference>
<dbReference type="EMBL" id="CAJFCV020000001">
    <property type="protein sequence ID" value="CAG9089913.1"/>
    <property type="molecule type" value="Genomic_DNA"/>
</dbReference>
<sequence length="271" mass="30375">MLTKVVLDLTVLANAVSCQFNETFASQKSIFIAIAADSPFLLDKCVERAFDDGKTTLRATAECGPSPIEAKVCFGFVGYSPKQKVIYLGYRGSVSVIQLTYEAYRTVFEEQHDAKIGGKISAYFSTAFNNLRSAGINAEVVRLAQKYPDYEVWVSGHSLGAALGSMNLLWSMESRRQRSNSSLLESPDMVIWIENKRDLVTQIPPYKFENYTHQKVEVWYPDAVKVGNRYKECPATEDPQCQLSVNPFLDAEDHFFYYYDIVAAAASGCKI</sequence>
<feature type="domain" description="Fungal lipase-type" evidence="2">
    <location>
        <begin position="88"/>
        <end position="178"/>
    </location>
</feature>
<name>A0A7I8XMD0_BURXY</name>
<protein>
    <submittedName>
        <fullName evidence="3">(pine wood nematode) hypothetical protein</fullName>
    </submittedName>
</protein>
<dbReference type="Gene3D" id="3.40.50.1820">
    <property type="entry name" value="alpha/beta hydrolase"/>
    <property type="match status" value="2"/>
</dbReference>
<evidence type="ECO:0000313" key="4">
    <source>
        <dbReference type="Proteomes" id="UP000659654"/>
    </source>
</evidence>
<dbReference type="PANTHER" id="PTHR45908">
    <property type="entry name" value="PROTEIN CBG11750-RELATED"/>
    <property type="match status" value="1"/>
</dbReference>
<evidence type="ECO:0000259" key="2">
    <source>
        <dbReference type="Pfam" id="PF01764"/>
    </source>
</evidence>
<evidence type="ECO:0000256" key="1">
    <source>
        <dbReference type="SAM" id="SignalP"/>
    </source>
</evidence>
<organism evidence="3 4">
    <name type="scientific">Bursaphelenchus xylophilus</name>
    <name type="common">Pinewood nematode worm</name>
    <name type="synonym">Aphelenchoides xylophilus</name>
    <dbReference type="NCBI Taxonomy" id="6326"/>
    <lineage>
        <taxon>Eukaryota</taxon>
        <taxon>Metazoa</taxon>
        <taxon>Ecdysozoa</taxon>
        <taxon>Nematoda</taxon>
        <taxon>Chromadorea</taxon>
        <taxon>Rhabditida</taxon>
        <taxon>Tylenchina</taxon>
        <taxon>Tylenchomorpha</taxon>
        <taxon>Aphelenchoidea</taxon>
        <taxon>Aphelenchoididae</taxon>
        <taxon>Bursaphelenchus</taxon>
    </lineage>
</organism>
<dbReference type="Pfam" id="PF01764">
    <property type="entry name" value="Lipase_3"/>
    <property type="match status" value="1"/>
</dbReference>
<dbReference type="EMBL" id="CAJFDI010000001">
    <property type="protein sequence ID" value="CAD5212158.1"/>
    <property type="molecule type" value="Genomic_DNA"/>
</dbReference>